<keyword evidence="1" id="KW-0175">Coiled coil</keyword>
<protein>
    <submittedName>
        <fullName evidence="2">Uncharacterized protein</fullName>
    </submittedName>
</protein>
<keyword evidence="3" id="KW-1185">Reference proteome</keyword>
<name>M0L1X3_HALJT</name>
<dbReference type="RefSeq" id="WP_004594527.1">
    <property type="nucleotide sequence ID" value="NZ_AOLY01000042.1"/>
</dbReference>
<dbReference type="PATRIC" id="fig|1227453.3.peg.3675"/>
<dbReference type="AlphaFoldDB" id="M0L1X3"/>
<evidence type="ECO:0000313" key="3">
    <source>
        <dbReference type="Proteomes" id="UP000011524"/>
    </source>
</evidence>
<sequence>MVDLRDWIRDVLNQSDHSDKHPLEELSESDIDIEIKHLQTEIESIELKINKLESEFNARIEKAAQADGPDANRLKLEAKRVKQQYERLIREHRELLAELTALYGVREVKRRSTEELDIEELPTELRHQLTEAGIQNETQFHELYVDTQRSFNSGATAESHVSESIDNLVSAPTPTLSDDSIAEVNVKPISSDESSAEPEQTSLRDQLSPTPYTLWQFPKSDVFAYFYYFTDEIYTQDESKFTTLDDQLTLLGRNRGGLEVGIFDRDRMAEQVWQLIIRGLSIDNYPALVVADGPIGVEEIDDQTENFSPNDVEFAILENGIISDTILKDPDETRDFLNTLFDAARDNEIKRQMRHEKVLESLTVAKEEVKDLFTVN</sequence>
<proteinExistence type="predicted"/>
<comment type="caution">
    <text evidence="2">The sequence shown here is derived from an EMBL/GenBank/DDBJ whole genome shotgun (WGS) entry which is preliminary data.</text>
</comment>
<dbReference type="eggNOG" id="ENOG502N5BK">
    <property type="taxonomic scope" value="Archaea"/>
</dbReference>
<evidence type="ECO:0000256" key="1">
    <source>
        <dbReference type="SAM" id="Coils"/>
    </source>
</evidence>
<dbReference type="EMBL" id="AOLY01000042">
    <property type="protein sequence ID" value="EMA27541.1"/>
    <property type="molecule type" value="Genomic_DNA"/>
</dbReference>
<evidence type="ECO:0000313" key="2">
    <source>
        <dbReference type="EMBL" id="EMA27541.1"/>
    </source>
</evidence>
<gene>
    <name evidence="2" type="ORF">C444_18672</name>
</gene>
<reference evidence="2 3" key="1">
    <citation type="journal article" date="2014" name="PLoS Genet.">
        <title>Phylogenetically driven sequencing of extremely halophilic archaea reveals strategies for static and dynamic osmo-response.</title>
        <authorList>
            <person name="Becker E.A."/>
            <person name="Seitzer P.M."/>
            <person name="Tritt A."/>
            <person name="Larsen D."/>
            <person name="Krusor M."/>
            <person name="Yao A.I."/>
            <person name="Wu D."/>
            <person name="Madern D."/>
            <person name="Eisen J.A."/>
            <person name="Darling A.E."/>
            <person name="Facciotti M.T."/>
        </authorList>
    </citation>
    <scope>NUCLEOTIDE SEQUENCE [LARGE SCALE GENOMIC DNA]</scope>
    <source>
        <strain evidence="3">ATCC 49778 / DSM 6131 / JCM 7785 / NBRC 101032 / NCIMB 13157 / TR-1</strain>
    </source>
</reference>
<accession>M0L1X3</accession>
<organism evidence="2 3">
    <name type="scientific">Haloarcula japonica (strain ATCC 49778 / DSM 6131 / JCM 7785 / NBRC 101032 / NCIMB 13157 / TR-1)</name>
    <dbReference type="NCBI Taxonomy" id="1227453"/>
    <lineage>
        <taxon>Archaea</taxon>
        <taxon>Methanobacteriati</taxon>
        <taxon>Methanobacteriota</taxon>
        <taxon>Stenosarchaea group</taxon>
        <taxon>Halobacteria</taxon>
        <taxon>Halobacteriales</taxon>
        <taxon>Haloarculaceae</taxon>
        <taxon>Haloarcula</taxon>
    </lineage>
</organism>
<feature type="coiled-coil region" evidence="1">
    <location>
        <begin position="35"/>
        <end position="102"/>
    </location>
</feature>
<dbReference type="Proteomes" id="UP000011524">
    <property type="component" value="Unassembled WGS sequence"/>
</dbReference>